<reference evidence="1 2" key="1">
    <citation type="submission" date="2016-10" db="EMBL/GenBank/DDBJ databases">
        <authorList>
            <person name="de Groot N.N."/>
        </authorList>
    </citation>
    <scope>NUCLEOTIDE SEQUENCE [LARGE SCALE GENOMIC DNA]</scope>
    <source>
        <strain evidence="1 2">CCM7597</strain>
    </source>
</reference>
<dbReference type="NCBIfam" id="NF038310">
    <property type="entry name" value="lysogeny_AimR"/>
    <property type="match status" value="1"/>
</dbReference>
<sequence length="339" mass="40169">MEDYQVIEPSRIDRLKMASPSNIYNTYHHLLKKHSRKQAADLTKSYCLNTNFSPEEQVIALEFLYMNGFFEEVQLLLDTGKITAPYDFFYQLLSRRKFGRPMSRQEVRRLRNWKQDQAAAEALRLFMLVYHHYDSKQFGSLDNYIDDIYMAMHLIDKPLVKYYFQLRFDELMFQHHWKSNMGMIAKKYAYKVINSTLSSEKQSGMYHHLALIEVFEDYSSAMDYLNTSIRIAEDNVLTSSLYELKERSLPFIAAFHRKTEGVETIDPVEASHLAIAEGRMKEAEAFLSSLPSLTPFQETYLGVARNDRLLLHRAYQRFKNEYGDHFFARLPFYYLKYLK</sequence>
<dbReference type="Pfam" id="PF22871">
    <property type="entry name" value="AimR"/>
    <property type="match status" value="1"/>
</dbReference>
<name>A0A1H3Y0C7_9BACI</name>
<evidence type="ECO:0000313" key="2">
    <source>
        <dbReference type="Proteomes" id="UP000198584"/>
    </source>
</evidence>
<evidence type="ECO:0000313" key="1">
    <source>
        <dbReference type="EMBL" id="SEA05033.1"/>
    </source>
</evidence>
<dbReference type="EMBL" id="FNQR01000002">
    <property type="protein sequence ID" value="SEA05033.1"/>
    <property type="molecule type" value="Genomic_DNA"/>
</dbReference>
<gene>
    <name evidence="1" type="ORF">SAMN05421743_102323</name>
</gene>
<dbReference type="Proteomes" id="UP000198584">
    <property type="component" value="Unassembled WGS sequence"/>
</dbReference>
<dbReference type="STRING" id="571932.SAMN05421743_102323"/>
<dbReference type="InterPro" id="IPR047705">
    <property type="entry name" value="AimR-like"/>
</dbReference>
<keyword evidence="2" id="KW-1185">Reference proteome</keyword>
<organism evidence="1 2">
    <name type="scientific">Thalassobacillus cyri</name>
    <dbReference type="NCBI Taxonomy" id="571932"/>
    <lineage>
        <taxon>Bacteria</taxon>
        <taxon>Bacillati</taxon>
        <taxon>Bacillota</taxon>
        <taxon>Bacilli</taxon>
        <taxon>Bacillales</taxon>
        <taxon>Bacillaceae</taxon>
        <taxon>Thalassobacillus</taxon>
    </lineage>
</organism>
<protein>
    <submittedName>
        <fullName evidence="1">Uncharacterized protein</fullName>
    </submittedName>
</protein>
<proteinExistence type="predicted"/>
<accession>A0A1H3Y0C7</accession>
<dbReference type="AlphaFoldDB" id="A0A1H3Y0C7"/>